<comment type="similarity">
    <text evidence="2">Belongs to the major facilitator superfamily. Monocarboxylate porter (TC 2.A.1.13) family.</text>
</comment>
<feature type="transmembrane region" description="Helical" evidence="7">
    <location>
        <begin position="12"/>
        <end position="31"/>
    </location>
</feature>
<evidence type="ECO:0000256" key="1">
    <source>
        <dbReference type="ARBA" id="ARBA00004141"/>
    </source>
</evidence>
<feature type="transmembrane region" description="Helical" evidence="7">
    <location>
        <begin position="245"/>
        <end position="263"/>
    </location>
</feature>
<dbReference type="Gene3D" id="1.20.1250.20">
    <property type="entry name" value="MFS general substrate transporter like domains"/>
    <property type="match status" value="2"/>
</dbReference>
<protein>
    <submittedName>
        <fullName evidence="9">Major facilitator superfamily domain-containing protein</fullName>
    </submittedName>
</protein>
<dbReference type="GO" id="GO:0016020">
    <property type="term" value="C:membrane"/>
    <property type="evidence" value="ECO:0007669"/>
    <property type="project" value="UniProtKB-SubCell"/>
</dbReference>
<feature type="transmembrane region" description="Helical" evidence="7">
    <location>
        <begin position="154"/>
        <end position="173"/>
    </location>
</feature>
<dbReference type="PROSITE" id="PS51257">
    <property type="entry name" value="PROKAR_LIPOPROTEIN"/>
    <property type="match status" value="1"/>
</dbReference>
<keyword evidence="10" id="KW-1185">Reference proteome</keyword>
<evidence type="ECO:0000256" key="4">
    <source>
        <dbReference type="ARBA" id="ARBA00022692"/>
    </source>
</evidence>
<dbReference type="OrthoDB" id="5667at2759"/>
<dbReference type="AlphaFoldDB" id="A0A5N5WSB3"/>
<feature type="domain" description="Major facilitator superfamily (MFS) profile" evidence="8">
    <location>
        <begin position="119"/>
        <end position="305"/>
    </location>
</feature>
<dbReference type="Proteomes" id="UP000326565">
    <property type="component" value="Unassembled WGS sequence"/>
</dbReference>
<dbReference type="InterPro" id="IPR011701">
    <property type="entry name" value="MFS"/>
</dbReference>
<feature type="transmembrane region" description="Helical" evidence="7">
    <location>
        <begin position="120"/>
        <end position="142"/>
    </location>
</feature>
<name>A0A5N5WSB3_9EURO</name>
<dbReference type="PANTHER" id="PTHR11360:SF224">
    <property type="entry name" value="MAJOR FACILITATOR SUPERFAMILY (MFS) PROFILE DOMAIN-CONTAINING PROTEIN-RELATED"/>
    <property type="match status" value="1"/>
</dbReference>
<accession>A0A5N5WSB3</accession>
<sequence length="305" mass="32779">MTSLCKEYYQIILAQGICSAIGISCLFSPSTNCVITWFHKKRAFAIGIVAGGSSLGGVIFPIMVNHLVREVGFGWAIRISAFLILSMLIFGNLALASRLPPSPKALSFVQYFAPLKERTYLLTTVGSFLFYLGMFLPINYIQYQAVTYGMSESLAEYLIPILNAASLFGRILPGWIGDKVGRYNTQIVTCLFSGIIVLALWIPAKGSAPLIVFAALYGFGSGAFVSLLPAMIAQISDVREIGLRVGMEFATMSVAALVSNPIGGALIDHGSFRDLQIFCGVVLLGGSVGFGMARLSLDRGVFAKV</sequence>
<feature type="transmembrane region" description="Helical" evidence="7">
    <location>
        <begin position="185"/>
        <end position="204"/>
    </location>
</feature>
<dbReference type="PANTHER" id="PTHR11360">
    <property type="entry name" value="MONOCARBOXYLATE TRANSPORTER"/>
    <property type="match status" value="1"/>
</dbReference>
<dbReference type="InterPro" id="IPR050327">
    <property type="entry name" value="Proton-linked_MCT"/>
</dbReference>
<gene>
    <name evidence="9" type="ORF">BDV29DRAFT_159411</name>
</gene>
<evidence type="ECO:0000256" key="7">
    <source>
        <dbReference type="SAM" id="Phobius"/>
    </source>
</evidence>
<proteinExistence type="inferred from homology"/>
<feature type="transmembrane region" description="Helical" evidence="7">
    <location>
        <begin position="210"/>
        <end position="233"/>
    </location>
</feature>
<evidence type="ECO:0000256" key="6">
    <source>
        <dbReference type="ARBA" id="ARBA00023136"/>
    </source>
</evidence>
<keyword evidence="5 7" id="KW-1133">Transmembrane helix</keyword>
<feature type="transmembrane region" description="Helical" evidence="7">
    <location>
        <begin position="75"/>
        <end position="99"/>
    </location>
</feature>
<feature type="transmembrane region" description="Helical" evidence="7">
    <location>
        <begin position="275"/>
        <end position="297"/>
    </location>
</feature>
<keyword evidence="3" id="KW-0813">Transport</keyword>
<dbReference type="InterPro" id="IPR036259">
    <property type="entry name" value="MFS_trans_sf"/>
</dbReference>
<reference evidence="9 10" key="1">
    <citation type="submission" date="2019-04" db="EMBL/GenBank/DDBJ databases">
        <title>Friends and foes A comparative genomics study of 23 Aspergillus species from section Flavi.</title>
        <authorList>
            <consortium name="DOE Joint Genome Institute"/>
            <person name="Kjaerbolling I."/>
            <person name="Vesth T."/>
            <person name="Frisvad J.C."/>
            <person name="Nybo J.L."/>
            <person name="Theobald S."/>
            <person name="Kildgaard S."/>
            <person name="Isbrandt T."/>
            <person name="Kuo A."/>
            <person name="Sato A."/>
            <person name="Lyhne E.K."/>
            <person name="Kogle M.E."/>
            <person name="Wiebenga A."/>
            <person name="Kun R.S."/>
            <person name="Lubbers R.J."/>
            <person name="Makela M.R."/>
            <person name="Barry K."/>
            <person name="Chovatia M."/>
            <person name="Clum A."/>
            <person name="Daum C."/>
            <person name="Haridas S."/>
            <person name="He G."/>
            <person name="LaButti K."/>
            <person name="Lipzen A."/>
            <person name="Mondo S."/>
            <person name="Riley R."/>
            <person name="Salamov A."/>
            <person name="Simmons B.A."/>
            <person name="Magnuson J.K."/>
            <person name="Henrissat B."/>
            <person name="Mortensen U.H."/>
            <person name="Larsen T.O."/>
            <person name="Devries R.P."/>
            <person name="Grigoriev I.V."/>
            <person name="Machida M."/>
            <person name="Baker S.E."/>
            <person name="Andersen M.R."/>
        </authorList>
    </citation>
    <scope>NUCLEOTIDE SEQUENCE [LARGE SCALE GENOMIC DNA]</scope>
    <source>
        <strain evidence="9 10">CBS 151.66</strain>
    </source>
</reference>
<organism evidence="9 10">
    <name type="scientific">Aspergillus leporis</name>
    <dbReference type="NCBI Taxonomy" id="41062"/>
    <lineage>
        <taxon>Eukaryota</taxon>
        <taxon>Fungi</taxon>
        <taxon>Dikarya</taxon>
        <taxon>Ascomycota</taxon>
        <taxon>Pezizomycotina</taxon>
        <taxon>Eurotiomycetes</taxon>
        <taxon>Eurotiomycetidae</taxon>
        <taxon>Eurotiales</taxon>
        <taxon>Aspergillaceae</taxon>
        <taxon>Aspergillus</taxon>
        <taxon>Aspergillus subgen. Circumdati</taxon>
    </lineage>
</organism>
<dbReference type="Pfam" id="PF07690">
    <property type="entry name" value="MFS_1"/>
    <property type="match status" value="1"/>
</dbReference>
<dbReference type="PROSITE" id="PS50850">
    <property type="entry name" value="MFS"/>
    <property type="match status" value="1"/>
</dbReference>
<evidence type="ECO:0000313" key="9">
    <source>
        <dbReference type="EMBL" id="KAB8071468.1"/>
    </source>
</evidence>
<dbReference type="InterPro" id="IPR020846">
    <property type="entry name" value="MFS_dom"/>
</dbReference>
<evidence type="ECO:0000256" key="5">
    <source>
        <dbReference type="ARBA" id="ARBA00022989"/>
    </source>
</evidence>
<evidence type="ECO:0000256" key="3">
    <source>
        <dbReference type="ARBA" id="ARBA00022448"/>
    </source>
</evidence>
<evidence type="ECO:0000313" key="10">
    <source>
        <dbReference type="Proteomes" id="UP000326565"/>
    </source>
</evidence>
<dbReference type="SUPFAM" id="SSF103473">
    <property type="entry name" value="MFS general substrate transporter"/>
    <property type="match status" value="1"/>
</dbReference>
<keyword evidence="6 7" id="KW-0472">Membrane</keyword>
<dbReference type="GO" id="GO:0022857">
    <property type="term" value="F:transmembrane transporter activity"/>
    <property type="evidence" value="ECO:0007669"/>
    <property type="project" value="InterPro"/>
</dbReference>
<evidence type="ECO:0000256" key="2">
    <source>
        <dbReference type="ARBA" id="ARBA00006727"/>
    </source>
</evidence>
<dbReference type="EMBL" id="ML732271">
    <property type="protein sequence ID" value="KAB8071468.1"/>
    <property type="molecule type" value="Genomic_DNA"/>
</dbReference>
<feature type="transmembrane region" description="Helical" evidence="7">
    <location>
        <begin position="43"/>
        <end position="63"/>
    </location>
</feature>
<comment type="subcellular location">
    <subcellularLocation>
        <location evidence="1">Membrane</location>
        <topology evidence="1">Multi-pass membrane protein</topology>
    </subcellularLocation>
</comment>
<evidence type="ECO:0000259" key="8">
    <source>
        <dbReference type="PROSITE" id="PS50850"/>
    </source>
</evidence>
<keyword evidence="4 7" id="KW-0812">Transmembrane</keyword>